<dbReference type="Gramene" id="AET7Gv20313800.2">
    <property type="protein sequence ID" value="AET7Gv20313800.2"/>
    <property type="gene ID" value="AET7Gv20313800"/>
</dbReference>
<sequence length="38" mass="4136">MKSGNRMYANILQTNGSALPFSTTLDAMCILLVNMLDS</sequence>
<reference evidence="1" key="5">
    <citation type="journal article" date="2021" name="G3 (Bethesda)">
        <title>Aegilops tauschii genome assembly Aet v5.0 features greater sequence contiguity and improved annotation.</title>
        <authorList>
            <person name="Wang L."/>
            <person name="Zhu T."/>
            <person name="Rodriguez J.C."/>
            <person name="Deal K.R."/>
            <person name="Dubcovsky J."/>
            <person name="McGuire P.E."/>
            <person name="Lux T."/>
            <person name="Spannagl M."/>
            <person name="Mayer K.F.X."/>
            <person name="Baldrich P."/>
            <person name="Meyers B.C."/>
            <person name="Huo N."/>
            <person name="Gu Y.Q."/>
            <person name="Zhou H."/>
            <person name="Devos K.M."/>
            <person name="Bennetzen J.L."/>
            <person name="Unver T."/>
            <person name="Budak H."/>
            <person name="Gulick P.J."/>
            <person name="Galiba G."/>
            <person name="Kalapos B."/>
            <person name="Nelson D.R."/>
            <person name="Li P."/>
            <person name="You F.M."/>
            <person name="Luo M.C."/>
            <person name="Dvorak J."/>
        </authorList>
    </citation>
    <scope>NUCLEOTIDE SEQUENCE [LARGE SCALE GENOMIC DNA]</scope>
    <source>
        <strain evidence="1">cv. AL8/78</strain>
    </source>
</reference>
<protein>
    <submittedName>
        <fullName evidence="1">Uncharacterized protein</fullName>
    </submittedName>
</protein>
<reference evidence="2" key="2">
    <citation type="journal article" date="2017" name="Nat. Plants">
        <title>The Aegilops tauschii genome reveals multiple impacts of transposons.</title>
        <authorList>
            <person name="Zhao G."/>
            <person name="Zou C."/>
            <person name="Li K."/>
            <person name="Wang K."/>
            <person name="Li T."/>
            <person name="Gao L."/>
            <person name="Zhang X."/>
            <person name="Wang H."/>
            <person name="Yang Z."/>
            <person name="Liu X."/>
            <person name="Jiang W."/>
            <person name="Mao L."/>
            <person name="Kong X."/>
            <person name="Jiao Y."/>
            <person name="Jia J."/>
        </authorList>
    </citation>
    <scope>NUCLEOTIDE SEQUENCE [LARGE SCALE GENOMIC DNA]</scope>
    <source>
        <strain evidence="2">cv. AL8/78</strain>
    </source>
</reference>
<reference evidence="1" key="3">
    <citation type="journal article" date="2017" name="Nature">
        <title>Genome sequence of the progenitor of the wheat D genome Aegilops tauschii.</title>
        <authorList>
            <person name="Luo M.C."/>
            <person name="Gu Y.Q."/>
            <person name="Puiu D."/>
            <person name="Wang H."/>
            <person name="Twardziok S.O."/>
            <person name="Deal K.R."/>
            <person name="Huo N."/>
            <person name="Zhu T."/>
            <person name="Wang L."/>
            <person name="Wang Y."/>
            <person name="McGuire P.E."/>
            <person name="Liu S."/>
            <person name="Long H."/>
            <person name="Ramasamy R.K."/>
            <person name="Rodriguez J.C."/>
            <person name="Van S.L."/>
            <person name="Yuan L."/>
            <person name="Wang Z."/>
            <person name="Xia Z."/>
            <person name="Xiao L."/>
            <person name="Anderson O.D."/>
            <person name="Ouyang S."/>
            <person name="Liang Y."/>
            <person name="Zimin A.V."/>
            <person name="Pertea G."/>
            <person name="Qi P."/>
            <person name="Bennetzen J.L."/>
            <person name="Dai X."/>
            <person name="Dawson M.W."/>
            <person name="Muller H.G."/>
            <person name="Kugler K."/>
            <person name="Rivarola-Duarte L."/>
            <person name="Spannagl M."/>
            <person name="Mayer K.F.X."/>
            <person name="Lu F.H."/>
            <person name="Bevan M.W."/>
            <person name="Leroy P."/>
            <person name="Li P."/>
            <person name="You F.M."/>
            <person name="Sun Q."/>
            <person name="Liu Z."/>
            <person name="Lyons E."/>
            <person name="Wicker T."/>
            <person name="Salzberg S.L."/>
            <person name="Devos K.M."/>
            <person name="Dvorak J."/>
        </authorList>
    </citation>
    <scope>NUCLEOTIDE SEQUENCE [LARGE SCALE GENOMIC DNA]</scope>
    <source>
        <strain evidence="1">cv. AL8/78</strain>
    </source>
</reference>
<proteinExistence type="predicted"/>
<keyword evidence="2" id="KW-1185">Reference proteome</keyword>
<reference evidence="2" key="1">
    <citation type="journal article" date="2014" name="Science">
        <title>Ancient hybridizations among the ancestral genomes of bread wheat.</title>
        <authorList>
            <consortium name="International Wheat Genome Sequencing Consortium,"/>
            <person name="Marcussen T."/>
            <person name="Sandve S.R."/>
            <person name="Heier L."/>
            <person name="Spannagl M."/>
            <person name="Pfeifer M."/>
            <person name="Jakobsen K.S."/>
            <person name="Wulff B.B."/>
            <person name="Steuernagel B."/>
            <person name="Mayer K.F."/>
            <person name="Olsen O.A."/>
        </authorList>
    </citation>
    <scope>NUCLEOTIDE SEQUENCE [LARGE SCALE GENOMIC DNA]</scope>
    <source>
        <strain evidence="2">cv. AL8/78</strain>
    </source>
</reference>
<dbReference type="EnsemblPlants" id="AET7Gv20313800.2">
    <property type="protein sequence ID" value="AET7Gv20313800.2"/>
    <property type="gene ID" value="AET7Gv20313800"/>
</dbReference>
<reference evidence="1" key="4">
    <citation type="submission" date="2019-03" db="UniProtKB">
        <authorList>
            <consortium name="EnsemblPlants"/>
        </authorList>
    </citation>
    <scope>IDENTIFICATION</scope>
</reference>
<evidence type="ECO:0000313" key="1">
    <source>
        <dbReference type="EnsemblPlants" id="AET7Gv20313800.2"/>
    </source>
</evidence>
<organism evidence="1 2">
    <name type="scientific">Aegilops tauschii subsp. strangulata</name>
    <name type="common">Goatgrass</name>
    <dbReference type="NCBI Taxonomy" id="200361"/>
    <lineage>
        <taxon>Eukaryota</taxon>
        <taxon>Viridiplantae</taxon>
        <taxon>Streptophyta</taxon>
        <taxon>Embryophyta</taxon>
        <taxon>Tracheophyta</taxon>
        <taxon>Spermatophyta</taxon>
        <taxon>Magnoliopsida</taxon>
        <taxon>Liliopsida</taxon>
        <taxon>Poales</taxon>
        <taxon>Poaceae</taxon>
        <taxon>BOP clade</taxon>
        <taxon>Pooideae</taxon>
        <taxon>Triticodae</taxon>
        <taxon>Triticeae</taxon>
        <taxon>Triticinae</taxon>
        <taxon>Aegilops</taxon>
    </lineage>
</organism>
<dbReference type="AlphaFoldDB" id="A0A453QT23"/>
<dbReference type="Proteomes" id="UP000015105">
    <property type="component" value="Chromosome 7D"/>
</dbReference>
<evidence type="ECO:0000313" key="2">
    <source>
        <dbReference type="Proteomes" id="UP000015105"/>
    </source>
</evidence>
<name>A0A453QT23_AEGTS</name>
<accession>A0A453QT23</accession>